<dbReference type="Proteomes" id="UP000095767">
    <property type="component" value="Unassembled WGS sequence"/>
</dbReference>
<dbReference type="OrthoDB" id="692925at2759"/>
<keyword evidence="2" id="KW-1185">Reference proteome</keyword>
<accession>A0A1E5VU11</accession>
<dbReference type="AlphaFoldDB" id="A0A1E5VU11"/>
<gene>
    <name evidence="1" type="ORF">BAE44_0010380</name>
</gene>
<evidence type="ECO:0000313" key="2">
    <source>
        <dbReference type="Proteomes" id="UP000095767"/>
    </source>
</evidence>
<reference evidence="1 2" key="1">
    <citation type="submission" date="2016-09" db="EMBL/GenBank/DDBJ databases">
        <title>The draft genome of Dichanthelium oligosanthes: A C3 panicoid grass species.</title>
        <authorList>
            <person name="Studer A.J."/>
            <person name="Schnable J.C."/>
            <person name="Brutnell T.P."/>
        </authorList>
    </citation>
    <scope>NUCLEOTIDE SEQUENCE [LARGE SCALE GENOMIC DNA]</scope>
    <source>
        <strain evidence="2">cv. Kellogg 1175</strain>
        <tissue evidence="1">Leaf</tissue>
    </source>
</reference>
<comment type="caution">
    <text evidence="1">The sequence shown here is derived from an EMBL/GenBank/DDBJ whole genome shotgun (WGS) entry which is preliminary data.</text>
</comment>
<evidence type="ECO:0000313" key="1">
    <source>
        <dbReference type="EMBL" id="OEL28600.1"/>
    </source>
</evidence>
<organism evidence="1 2">
    <name type="scientific">Dichanthelium oligosanthes</name>
    <dbReference type="NCBI Taxonomy" id="888268"/>
    <lineage>
        <taxon>Eukaryota</taxon>
        <taxon>Viridiplantae</taxon>
        <taxon>Streptophyta</taxon>
        <taxon>Embryophyta</taxon>
        <taxon>Tracheophyta</taxon>
        <taxon>Spermatophyta</taxon>
        <taxon>Magnoliopsida</taxon>
        <taxon>Liliopsida</taxon>
        <taxon>Poales</taxon>
        <taxon>Poaceae</taxon>
        <taxon>PACMAD clade</taxon>
        <taxon>Panicoideae</taxon>
        <taxon>Panicodae</taxon>
        <taxon>Paniceae</taxon>
        <taxon>Dichantheliinae</taxon>
        <taxon>Dichanthelium</taxon>
    </lineage>
</organism>
<name>A0A1E5VU11_9POAL</name>
<dbReference type="EMBL" id="LWDX02029615">
    <property type="protein sequence ID" value="OEL28600.1"/>
    <property type="molecule type" value="Genomic_DNA"/>
</dbReference>
<protein>
    <submittedName>
        <fullName evidence="1">Uncharacterized protein</fullName>
    </submittedName>
</protein>
<proteinExistence type="predicted"/>
<sequence length="155" mass="17492">MVGARHFSLDCLLGGPGSWTIVGSRAGLPPLGSQWLRDMVVCEPLMLRFKIIHPPMDFDDDYRFYESYLVDGCNIDEVGARISMSNFRVRSRCILERSGHMHTAMFTMAGDTGLLWSEKTIVHGAPMFTLWSSLGHASGSWYFYVGRTLIIDPRQ</sequence>